<evidence type="ECO:0000256" key="4">
    <source>
        <dbReference type="ARBA" id="ARBA00023204"/>
    </source>
</evidence>
<keyword evidence="3" id="KW-0741">SOS mutagenesis</keyword>
<evidence type="ECO:0000313" key="8">
    <source>
        <dbReference type="Proteomes" id="UP000019141"/>
    </source>
</evidence>
<accession>W4LFZ7</accession>
<dbReference type="InterPro" id="IPR036775">
    <property type="entry name" value="DNA_pol_Y-fam_lit_finger_sf"/>
</dbReference>
<dbReference type="Gene3D" id="3.30.70.270">
    <property type="match status" value="1"/>
</dbReference>
<reference evidence="7 8" key="1">
    <citation type="journal article" date="2014" name="Nature">
        <title>An environmental bacterial taxon with a large and distinct metabolic repertoire.</title>
        <authorList>
            <person name="Wilson M.C."/>
            <person name="Mori T."/>
            <person name="Ruckert C."/>
            <person name="Uria A.R."/>
            <person name="Helf M.J."/>
            <person name="Takada K."/>
            <person name="Gernert C."/>
            <person name="Steffens U.A."/>
            <person name="Heycke N."/>
            <person name="Schmitt S."/>
            <person name="Rinke C."/>
            <person name="Helfrich E.J."/>
            <person name="Brachmann A.O."/>
            <person name="Gurgui C."/>
            <person name="Wakimoto T."/>
            <person name="Kracht M."/>
            <person name="Crusemann M."/>
            <person name="Hentschel U."/>
            <person name="Abe I."/>
            <person name="Matsunaga S."/>
            <person name="Kalinowski J."/>
            <person name="Takeyama H."/>
            <person name="Piel J."/>
        </authorList>
    </citation>
    <scope>NUCLEOTIDE SEQUENCE [LARGE SCALE GENOMIC DNA]</scope>
    <source>
        <strain evidence="8">TSY1</strain>
    </source>
</reference>
<dbReference type="NCBIfam" id="NF002955">
    <property type="entry name" value="PRK03609.1"/>
    <property type="match status" value="1"/>
</dbReference>
<comment type="caution">
    <text evidence="7">The sequence shown here is derived from an EMBL/GenBank/DDBJ whole genome shotgun (WGS) entry which is preliminary data.</text>
</comment>
<dbReference type="InterPro" id="IPR017961">
    <property type="entry name" value="DNA_pol_Y-fam_little_finger"/>
</dbReference>
<dbReference type="GO" id="GO:0009432">
    <property type="term" value="P:SOS response"/>
    <property type="evidence" value="ECO:0007669"/>
    <property type="project" value="UniProtKB-KW"/>
</dbReference>
<keyword evidence="4" id="KW-0234">DNA repair</keyword>
<dbReference type="PATRIC" id="fig|1429438.4.peg.4923"/>
<keyword evidence="2" id="KW-0227">DNA damage</keyword>
<dbReference type="InterPro" id="IPR043128">
    <property type="entry name" value="Rev_trsase/Diguanyl_cyclase"/>
</dbReference>
<dbReference type="Proteomes" id="UP000019141">
    <property type="component" value="Unassembled WGS sequence"/>
</dbReference>
<evidence type="ECO:0000256" key="2">
    <source>
        <dbReference type="ARBA" id="ARBA00022763"/>
    </source>
</evidence>
<evidence type="ECO:0000259" key="6">
    <source>
        <dbReference type="PROSITE" id="PS50173"/>
    </source>
</evidence>
<dbReference type="Gene3D" id="3.40.1170.60">
    <property type="match status" value="1"/>
</dbReference>
<dbReference type="HOGENOM" id="CLU_012348_3_0_7"/>
<keyword evidence="5" id="KW-0742">SOS response</keyword>
<dbReference type="SUPFAM" id="SSF100879">
    <property type="entry name" value="Lesion bypass DNA polymerase (Y-family), little finger domain"/>
    <property type="match status" value="1"/>
</dbReference>
<sequence length="423" mass="47046">MPPIFALVDCNNFYVSCERVFQPALRGKPVVVLSNNDGCVIARSEEAKALGIPMGLPFFQMREQFPKPPIEIYSSNYALYGDMSARVMAILKQYAPEVEVYSIDEAFLNLAGCGGGDLQSYGHLIRQGVEQGTGIPLSIGIGPTKTLAKLANRLAKRSPEAHGVVNLSDDADQDVLQSVAVKDIWGIGRSYSRRLQRHGIETAWQLRQADERWIRQQMGVVGVRIVWELRGISCLPLQLHPPPKKTLTVSRSFGRPITTLDEMRQAVATYTTRAAEKLRRHQLAASTLTVFLHTNPFKPNEPQYGSAIKMTLPVSTSDTAELIAYAMVGTAHIYLGGYRYKKAGVLLTGLVPEQQIQMNLFDARDRERAKTLMQTIDQVNARLGSGALQYAVAGFHPGWQMRRSRMSPRYTTNWDELVVVRAG</sequence>
<gene>
    <name evidence="7" type="ORF">ETSY1_25765</name>
</gene>
<dbReference type="InterPro" id="IPR025188">
    <property type="entry name" value="DUF4113"/>
</dbReference>
<dbReference type="EMBL" id="AZHW01000761">
    <property type="protein sequence ID" value="ETW96650.1"/>
    <property type="molecule type" value="Genomic_DNA"/>
</dbReference>
<dbReference type="Pfam" id="PF13438">
    <property type="entry name" value="DUF4113"/>
    <property type="match status" value="1"/>
</dbReference>
<dbReference type="InterPro" id="IPR001126">
    <property type="entry name" value="UmuC"/>
</dbReference>
<keyword evidence="8" id="KW-1185">Reference proteome</keyword>
<dbReference type="GO" id="GO:0006281">
    <property type="term" value="P:DNA repair"/>
    <property type="evidence" value="ECO:0007669"/>
    <property type="project" value="UniProtKB-KW"/>
</dbReference>
<dbReference type="Pfam" id="PF11799">
    <property type="entry name" value="IMS_C"/>
    <property type="match status" value="1"/>
</dbReference>
<evidence type="ECO:0000256" key="3">
    <source>
        <dbReference type="ARBA" id="ARBA00023199"/>
    </source>
</evidence>
<dbReference type="InterPro" id="IPR043502">
    <property type="entry name" value="DNA/RNA_pol_sf"/>
</dbReference>
<dbReference type="PROSITE" id="PS50173">
    <property type="entry name" value="UMUC"/>
    <property type="match status" value="1"/>
</dbReference>
<dbReference type="InterPro" id="IPR050116">
    <property type="entry name" value="DNA_polymerase-Y"/>
</dbReference>
<dbReference type="Gene3D" id="1.10.150.20">
    <property type="entry name" value="5' to 3' exonuclease, C-terminal subdomain"/>
    <property type="match status" value="1"/>
</dbReference>
<dbReference type="GO" id="GO:0003684">
    <property type="term" value="F:damaged DNA binding"/>
    <property type="evidence" value="ECO:0007669"/>
    <property type="project" value="InterPro"/>
</dbReference>
<name>W4LFZ7_ENTF1</name>
<evidence type="ECO:0000313" key="7">
    <source>
        <dbReference type="EMBL" id="ETW96650.1"/>
    </source>
</evidence>
<dbReference type="SUPFAM" id="SSF56672">
    <property type="entry name" value="DNA/RNA polymerases"/>
    <property type="match status" value="1"/>
</dbReference>
<dbReference type="CDD" id="cd01700">
    <property type="entry name" value="PolY_Pol_V_umuC"/>
    <property type="match status" value="1"/>
</dbReference>
<dbReference type="Pfam" id="PF00817">
    <property type="entry name" value="IMS"/>
    <property type="match status" value="1"/>
</dbReference>
<evidence type="ECO:0000256" key="1">
    <source>
        <dbReference type="ARBA" id="ARBA00010945"/>
    </source>
</evidence>
<protein>
    <recommendedName>
        <fullName evidence="6">UmuC domain-containing protein</fullName>
    </recommendedName>
</protein>
<dbReference type="GO" id="GO:0042276">
    <property type="term" value="P:error-prone translesion synthesis"/>
    <property type="evidence" value="ECO:0007669"/>
    <property type="project" value="TreeGrafter"/>
</dbReference>
<evidence type="ECO:0000256" key="5">
    <source>
        <dbReference type="ARBA" id="ARBA00023236"/>
    </source>
</evidence>
<dbReference type="Gene3D" id="3.30.1490.100">
    <property type="entry name" value="DNA polymerase, Y-family, little finger domain"/>
    <property type="match status" value="1"/>
</dbReference>
<dbReference type="PANTHER" id="PTHR11076:SF34">
    <property type="entry name" value="PROTEIN UMUC"/>
    <property type="match status" value="1"/>
</dbReference>
<feature type="domain" description="UmuC" evidence="6">
    <location>
        <begin position="5"/>
        <end position="188"/>
    </location>
</feature>
<dbReference type="GO" id="GO:0003887">
    <property type="term" value="F:DNA-directed DNA polymerase activity"/>
    <property type="evidence" value="ECO:0007669"/>
    <property type="project" value="TreeGrafter"/>
</dbReference>
<dbReference type="GO" id="GO:0005829">
    <property type="term" value="C:cytosol"/>
    <property type="evidence" value="ECO:0007669"/>
    <property type="project" value="TreeGrafter"/>
</dbReference>
<dbReference type="PANTHER" id="PTHR11076">
    <property type="entry name" value="DNA REPAIR POLYMERASE UMUC / TRANSFERASE FAMILY MEMBER"/>
    <property type="match status" value="1"/>
</dbReference>
<comment type="similarity">
    <text evidence="1">Belongs to the DNA polymerase type-Y family.</text>
</comment>
<organism evidence="7 8">
    <name type="scientific">Entotheonella factor</name>
    <dbReference type="NCBI Taxonomy" id="1429438"/>
    <lineage>
        <taxon>Bacteria</taxon>
        <taxon>Pseudomonadati</taxon>
        <taxon>Nitrospinota/Tectimicrobiota group</taxon>
        <taxon>Candidatus Tectimicrobiota</taxon>
        <taxon>Candidatus Entotheonellia</taxon>
        <taxon>Candidatus Entotheonellales</taxon>
        <taxon>Candidatus Entotheonellaceae</taxon>
        <taxon>Candidatus Entotheonella</taxon>
    </lineage>
</organism>
<proteinExistence type="inferred from homology"/>
<dbReference type="AlphaFoldDB" id="W4LFZ7"/>